<feature type="region of interest" description="Disordered" evidence="1">
    <location>
        <begin position="1136"/>
        <end position="1175"/>
    </location>
</feature>
<accession>A0A183UCA2</accession>
<evidence type="ECO:0000313" key="4">
    <source>
        <dbReference type="WBParaSite" id="TCNE_0000612201-mRNA-1"/>
    </source>
</evidence>
<evidence type="ECO:0000313" key="3">
    <source>
        <dbReference type="Proteomes" id="UP000050794"/>
    </source>
</evidence>
<dbReference type="PANTHER" id="PTHR14898">
    <property type="entry name" value="ENHANCER OF POLYCOMB"/>
    <property type="match status" value="1"/>
</dbReference>
<feature type="compositionally biased region" description="Polar residues" evidence="1">
    <location>
        <begin position="1136"/>
        <end position="1156"/>
    </location>
</feature>
<protein>
    <submittedName>
        <fullName evidence="4">PHD-type domain-containing protein</fullName>
    </submittedName>
</protein>
<dbReference type="Proteomes" id="UP000050794">
    <property type="component" value="Unassembled WGS sequence"/>
</dbReference>
<evidence type="ECO:0000313" key="2">
    <source>
        <dbReference type="EMBL" id="VDM37413.1"/>
    </source>
</evidence>
<organism evidence="3 4">
    <name type="scientific">Toxocara canis</name>
    <name type="common">Canine roundworm</name>
    <dbReference type="NCBI Taxonomy" id="6265"/>
    <lineage>
        <taxon>Eukaryota</taxon>
        <taxon>Metazoa</taxon>
        <taxon>Ecdysozoa</taxon>
        <taxon>Nematoda</taxon>
        <taxon>Chromadorea</taxon>
        <taxon>Rhabditida</taxon>
        <taxon>Spirurina</taxon>
        <taxon>Ascaridomorpha</taxon>
        <taxon>Ascaridoidea</taxon>
        <taxon>Toxocaridae</taxon>
        <taxon>Toxocara</taxon>
    </lineage>
</organism>
<dbReference type="GO" id="GO:0035267">
    <property type="term" value="C:NuA4 histone acetyltransferase complex"/>
    <property type="evidence" value="ECO:0007669"/>
    <property type="project" value="InterPro"/>
</dbReference>
<feature type="compositionally biased region" description="Polar residues" evidence="1">
    <location>
        <begin position="1164"/>
        <end position="1175"/>
    </location>
</feature>
<dbReference type="WBParaSite" id="TCNE_0000612201-mRNA-1">
    <property type="protein sequence ID" value="TCNE_0000612201-mRNA-1"/>
    <property type="gene ID" value="TCNE_0000612201"/>
</dbReference>
<keyword evidence="3" id="KW-1185">Reference proteome</keyword>
<reference evidence="4" key="1">
    <citation type="submission" date="2016-06" db="UniProtKB">
        <authorList>
            <consortium name="WormBaseParasite"/>
        </authorList>
    </citation>
    <scope>IDENTIFICATION</scope>
</reference>
<evidence type="ECO:0000256" key="1">
    <source>
        <dbReference type="SAM" id="MobiDB-lite"/>
    </source>
</evidence>
<dbReference type="GO" id="GO:0006357">
    <property type="term" value="P:regulation of transcription by RNA polymerase II"/>
    <property type="evidence" value="ECO:0007669"/>
    <property type="project" value="InterPro"/>
</dbReference>
<sequence length="1198" mass="130641">MLLTHVSAVSCVDPQKHQTPCFLSVADVAVCCSVWLEVDSGSDMQLIGYSVAASLTIDREQAEYDVDSEDEQWLLERGHLSADNFERMMELLEGASSDMQICQPKEARSLLKDFDDDLIDDVYDYWLQKRKVPVKNSVPVGFDFVRWEECLECFLCDPRARCFGCIAAVAMGAILSRLRIGYIAGLDAAATRNIASLIPRVKTDNRRDAPGSVNPYVAFRRRAEKIQTRRNRKNDEDSYEKMIKLGYDLGRALILFEMMWKREQGKLEMTKLDEMIFDARWNLGDSGSHYYNQLLSKLKPDSLAASVADESQARTFISSMIGLTGKERRAGTFFFKTDEALGGAVMPMKSKSSSGHKKKKHARNAALASSDKDVLSRAWLKKVAETWNRPPVPVSALSGGCSQRASSLADAESSVAAAEAAVDGRYAFKRRRGCVYRDVLPSSISAGDVSMTEELEARLRGHPPSPLRTSAGHCSHEQTSAICKDPSLRFYKTFLPSSTTKGVRRCIGYARRRAGRGGRIIFDRFLCSPPSTSQRAPDYMPHPYIDLTRTYEGHVVEAENESDAWSLDSEDERLEKEREEQQYARRDEIFRMRIFDGSSPPITQRLQTDALSNTYEYVADRRWTDMGGSSSQRSALEERGSYFRPSLSLKDGSGVVNGFHPCNVASSTCESGPINEISSSNRRILGSMGRTGSPFTSTPDVLANGGSAVAAATTASSDILAMSSSACRIGHNQVGFLFNEKRIADTCLRIGTVSATSSSSTNPQQQQSQELPIFYPHLPPSETNPIVGLVEAGGQHQPTVRIGEQPTHVNGVKRAKGSAPSIAQLASSIVAEASLKRLGSSLAKLGVEGAVNVVDTKRLELAIAGSGARIKVSPLSSSLCASAPMSGMTDGHGALLIEALKSPPTKAVSYSAARHYHQTTLTSGTLSPTSIASKVFAPICPHAYSVFWCAFQLLAQPLLLFTHVTDHVTSQMFVDCYASSDHLGGITSSPDSESMSPPMSTSPAVVPELGRHFGLGDAALPTPVAVVSGNVNGINSNVQVDKTRSFICVESLRKLVHAYRFNLCTFSEMLEIHMRSYSKRMYVTVINADGELTNKSSCRSGTDNICARRVAPRAEVAAIPRCGSAYVQRRRHPTTTPIVSLSTSPQPMDLSPSNATPGELYHSADTSPTSPSSGSFYVSSELAANKSTATHIGYVFRR</sequence>
<dbReference type="AlphaFoldDB" id="A0A183UCA2"/>
<dbReference type="EMBL" id="UYWY01019441">
    <property type="protein sequence ID" value="VDM37413.1"/>
    <property type="molecule type" value="Genomic_DNA"/>
</dbReference>
<dbReference type="InterPro" id="IPR024943">
    <property type="entry name" value="Enhancer_polycomb"/>
</dbReference>
<name>A0A183UCA2_TOXCA</name>
<feature type="region of interest" description="Disordered" evidence="1">
    <location>
        <begin position="346"/>
        <end position="367"/>
    </location>
</feature>
<proteinExistence type="predicted"/>
<feature type="compositionally biased region" description="Basic residues" evidence="1">
    <location>
        <begin position="354"/>
        <end position="363"/>
    </location>
</feature>
<reference evidence="2 3" key="2">
    <citation type="submission" date="2018-11" db="EMBL/GenBank/DDBJ databases">
        <authorList>
            <consortium name="Pathogen Informatics"/>
        </authorList>
    </citation>
    <scope>NUCLEOTIDE SEQUENCE [LARGE SCALE GENOMIC DNA]</scope>
</reference>
<gene>
    <name evidence="2" type="ORF">TCNE_LOCUS6122</name>
</gene>